<gene>
    <name evidence="2" type="ORF">WUBG_17894</name>
</gene>
<evidence type="ECO:0000313" key="2">
    <source>
        <dbReference type="EMBL" id="EJW71199.1"/>
    </source>
</evidence>
<protein>
    <submittedName>
        <fullName evidence="2">Uncharacterized protein</fullName>
    </submittedName>
</protein>
<dbReference type="EMBL" id="ADBV01019242">
    <property type="protein sequence ID" value="EJW71199.1"/>
    <property type="molecule type" value="Genomic_DNA"/>
</dbReference>
<evidence type="ECO:0000313" key="3">
    <source>
        <dbReference type="Proteomes" id="UP000004810"/>
    </source>
</evidence>
<reference evidence="3" key="1">
    <citation type="submission" date="2012-08" db="EMBL/GenBank/DDBJ databases">
        <title>The Genome Sequence of Wuchereria bancrofti.</title>
        <authorList>
            <person name="Nutman T.B."/>
            <person name="Fink D.L."/>
            <person name="Russ C."/>
            <person name="Young S."/>
            <person name="Zeng Q."/>
            <person name="Koehrsen M."/>
            <person name="Alvarado L."/>
            <person name="Berlin A."/>
            <person name="Chapman S.B."/>
            <person name="Chen Z."/>
            <person name="Freedman E."/>
            <person name="Gellesch M."/>
            <person name="Goldberg J."/>
            <person name="Griggs A."/>
            <person name="Gujja S."/>
            <person name="Heilman E.R."/>
            <person name="Heiman D."/>
            <person name="Hepburn T."/>
            <person name="Howarth C."/>
            <person name="Jen D."/>
            <person name="Larson L."/>
            <person name="Lewis B."/>
            <person name="Mehta T."/>
            <person name="Park D."/>
            <person name="Pearson M."/>
            <person name="Roberts A."/>
            <person name="Saif S."/>
            <person name="Shea T."/>
            <person name="Shenoy N."/>
            <person name="Sisk P."/>
            <person name="Stolte C."/>
            <person name="Sykes S."/>
            <person name="Walk T."/>
            <person name="White J."/>
            <person name="Yandava C."/>
            <person name="Haas B."/>
            <person name="Henn M.R."/>
            <person name="Nusbaum C."/>
            <person name="Birren B."/>
        </authorList>
    </citation>
    <scope>NUCLEOTIDE SEQUENCE [LARGE SCALE GENOMIC DNA]</scope>
    <source>
        <strain evidence="3">NA</strain>
    </source>
</reference>
<keyword evidence="1" id="KW-1133">Transmembrane helix</keyword>
<accession>J9E774</accession>
<dbReference type="Proteomes" id="UP000004810">
    <property type="component" value="Unassembled WGS sequence"/>
</dbReference>
<sequence length="116" mass="13741">MANGCRFFKWNLWMSGIIFKVVPCILLLYFSSSLMLTLHQTTKKRKLILKYNSTKISYRRLQWQMDVAFLKWNLWMSGIIFKVFALHFLKAFITGCTMHIATLLFIESYVDITSNN</sequence>
<evidence type="ECO:0000256" key="1">
    <source>
        <dbReference type="SAM" id="Phobius"/>
    </source>
</evidence>
<dbReference type="AlphaFoldDB" id="J9E774"/>
<feature type="transmembrane region" description="Helical" evidence="1">
    <location>
        <begin position="79"/>
        <end position="106"/>
    </location>
</feature>
<comment type="caution">
    <text evidence="2">The sequence shown here is derived from an EMBL/GenBank/DDBJ whole genome shotgun (WGS) entry which is preliminary data.</text>
</comment>
<proteinExistence type="predicted"/>
<keyword evidence="1" id="KW-0812">Transmembrane</keyword>
<feature type="transmembrane region" description="Helical" evidence="1">
    <location>
        <begin position="12"/>
        <end position="38"/>
    </location>
</feature>
<keyword evidence="1" id="KW-0472">Membrane</keyword>
<organism evidence="2 3">
    <name type="scientific">Wuchereria bancrofti</name>
    <dbReference type="NCBI Taxonomy" id="6293"/>
    <lineage>
        <taxon>Eukaryota</taxon>
        <taxon>Metazoa</taxon>
        <taxon>Ecdysozoa</taxon>
        <taxon>Nematoda</taxon>
        <taxon>Chromadorea</taxon>
        <taxon>Rhabditida</taxon>
        <taxon>Spirurina</taxon>
        <taxon>Spiruromorpha</taxon>
        <taxon>Filarioidea</taxon>
        <taxon>Onchocercidae</taxon>
        <taxon>Wuchereria</taxon>
    </lineage>
</organism>
<name>J9E774_WUCBA</name>